<dbReference type="SUPFAM" id="SSF48452">
    <property type="entry name" value="TPR-like"/>
    <property type="match status" value="1"/>
</dbReference>
<dbReference type="HOGENOM" id="CLU_037233_0_0_1"/>
<name>S7PUX4_GLOTA</name>
<reference evidence="1 2" key="1">
    <citation type="journal article" date="2012" name="Science">
        <title>The Paleozoic origin of enzymatic lignin decomposition reconstructed from 31 fungal genomes.</title>
        <authorList>
            <person name="Floudas D."/>
            <person name="Binder M."/>
            <person name="Riley R."/>
            <person name="Barry K."/>
            <person name="Blanchette R.A."/>
            <person name="Henrissat B."/>
            <person name="Martinez A.T."/>
            <person name="Otillar R."/>
            <person name="Spatafora J.W."/>
            <person name="Yadav J.S."/>
            <person name="Aerts A."/>
            <person name="Benoit I."/>
            <person name="Boyd A."/>
            <person name="Carlson A."/>
            <person name="Copeland A."/>
            <person name="Coutinho P.M."/>
            <person name="de Vries R.P."/>
            <person name="Ferreira P."/>
            <person name="Findley K."/>
            <person name="Foster B."/>
            <person name="Gaskell J."/>
            <person name="Glotzer D."/>
            <person name="Gorecki P."/>
            <person name="Heitman J."/>
            <person name="Hesse C."/>
            <person name="Hori C."/>
            <person name="Igarashi K."/>
            <person name="Jurgens J.A."/>
            <person name="Kallen N."/>
            <person name="Kersten P."/>
            <person name="Kohler A."/>
            <person name="Kuees U."/>
            <person name="Kumar T.K.A."/>
            <person name="Kuo A."/>
            <person name="LaButti K."/>
            <person name="Larrondo L.F."/>
            <person name="Lindquist E."/>
            <person name="Ling A."/>
            <person name="Lombard V."/>
            <person name="Lucas S."/>
            <person name="Lundell T."/>
            <person name="Martin R."/>
            <person name="McLaughlin D.J."/>
            <person name="Morgenstern I."/>
            <person name="Morin E."/>
            <person name="Murat C."/>
            <person name="Nagy L.G."/>
            <person name="Nolan M."/>
            <person name="Ohm R.A."/>
            <person name="Patyshakuliyeva A."/>
            <person name="Rokas A."/>
            <person name="Ruiz-Duenas F.J."/>
            <person name="Sabat G."/>
            <person name="Salamov A."/>
            <person name="Samejima M."/>
            <person name="Schmutz J."/>
            <person name="Slot J.C."/>
            <person name="St John F."/>
            <person name="Stenlid J."/>
            <person name="Sun H."/>
            <person name="Sun S."/>
            <person name="Syed K."/>
            <person name="Tsang A."/>
            <person name="Wiebenga A."/>
            <person name="Young D."/>
            <person name="Pisabarro A."/>
            <person name="Eastwood D.C."/>
            <person name="Martin F."/>
            <person name="Cullen D."/>
            <person name="Grigoriev I.V."/>
            <person name="Hibbett D.S."/>
        </authorList>
    </citation>
    <scope>NUCLEOTIDE SEQUENCE [LARGE SCALE GENOMIC DNA]</scope>
    <source>
        <strain evidence="1 2">ATCC 11539</strain>
    </source>
</reference>
<organism evidence="1 2">
    <name type="scientific">Gloeophyllum trabeum (strain ATCC 11539 / FP-39264 / Madison 617)</name>
    <name type="common">Brown rot fungus</name>
    <dbReference type="NCBI Taxonomy" id="670483"/>
    <lineage>
        <taxon>Eukaryota</taxon>
        <taxon>Fungi</taxon>
        <taxon>Dikarya</taxon>
        <taxon>Basidiomycota</taxon>
        <taxon>Agaricomycotina</taxon>
        <taxon>Agaricomycetes</taxon>
        <taxon>Gloeophyllales</taxon>
        <taxon>Gloeophyllaceae</taxon>
        <taxon>Gloeophyllum</taxon>
    </lineage>
</organism>
<evidence type="ECO:0000313" key="1">
    <source>
        <dbReference type="EMBL" id="EPQ51112.1"/>
    </source>
</evidence>
<dbReference type="KEGG" id="gtr:GLOTRDRAFT_49327"/>
<dbReference type="OrthoDB" id="2423701at2759"/>
<dbReference type="eggNOG" id="KOG0548">
    <property type="taxonomic scope" value="Eukaryota"/>
</dbReference>
<accession>S7PUX4</accession>
<dbReference type="OMA" id="WSKAYRR"/>
<dbReference type="GeneID" id="19306650"/>
<proteinExistence type="predicted"/>
<dbReference type="RefSeq" id="XP_007870379.1">
    <property type="nucleotide sequence ID" value="XM_007872188.1"/>
</dbReference>
<dbReference type="AlphaFoldDB" id="S7PUX4"/>
<sequence>MSWSKLKDEGNSLFSRGDYEAAQAKYTRAIDTTTGDDDPEAVAVLYGNRAACLLYLKRSVSPTRPYGSGTSDWEQALHELTPSVASWEKAVAAMKVKNPSSMSLNEVKQLQEYENGLRTARTALALQGSSSIPGYHMTPSKGQLPWERAESMKAELMARGPAGYSSSEFKTGVETMKALKKIQTPAGVAYAGATGKGWNDVRPALATTIRGWIMRGFIEGHVRMNNSSAPEFLGRALEVLEWGRSEWAGIPDDQRGAIFQDTFVRGVRCLRLERLLINMTQGSSRSSLFTLAARHCRKWSSPFQGADSRTCRMKGFYHKQMVLSSTARSKEEVHDHFRNAAKYHLAAAETYPEDDEQHACRSLVHRILMTMTLYIGYHVYVGFLYCALENLFQAGTPLRVTLPIMKRITASMDKMKRIWEHSAMAMGGRDTALQKAIWMEEDVMKALSEGAYTMEDKVMPEPDAWPYGTPWPTN</sequence>
<protein>
    <recommendedName>
        <fullName evidence="3">TPR-like protein</fullName>
    </recommendedName>
</protein>
<dbReference type="Proteomes" id="UP000030669">
    <property type="component" value="Unassembled WGS sequence"/>
</dbReference>
<dbReference type="STRING" id="670483.S7PUX4"/>
<gene>
    <name evidence="1" type="ORF">GLOTRDRAFT_49327</name>
</gene>
<dbReference type="EMBL" id="KB469312">
    <property type="protein sequence ID" value="EPQ51112.1"/>
    <property type="molecule type" value="Genomic_DNA"/>
</dbReference>
<evidence type="ECO:0000313" key="2">
    <source>
        <dbReference type="Proteomes" id="UP000030669"/>
    </source>
</evidence>
<dbReference type="Gene3D" id="1.25.40.10">
    <property type="entry name" value="Tetratricopeptide repeat domain"/>
    <property type="match status" value="1"/>
</dbReference>
<dbReference type="InterPro" id="IPR011990">
    <property type="entry name" value="TPR-like_helical_dom_sf"/>
</dbReference>
<keyword evidence="2" id="KW-1185">Reference proteome</keyword>
<evidence type="ECO:0008006" key="3">
    <source>
        <dbReference type="Google" id="ProtNLM"/>
    </source>
</evidence>